<comment type="caution">
    <text evidence="2">The sequence shown here is derived from an EMBL/GenBank/DDBJ whole genome shotgun (WGS) entry which is preliminary data.</text>
</comment>
<reference evidence="2" key="1">
    <citation type="submission" date="2019-08" db="EMBL/GenBank/DDBJ databases">
        <authorList>
            <person name="Kucharzyk K."/>
            <person name="Murdoch R.W."/>
            <person name="Higgins S."/>
            <person name="Loffler F."/>
        </authorList>
    </citation>
    <scope>NUCLEOTIDE SEQUENCE</scope>
</reference>
<dbReference type="AlphaFoldDB" id="A0A645EAZ8"/>
<protein>
    <recommendedName>
        <fullName evidence="1">Polysaccharide pyruvyl transferase domain-containing protein</fullName>
    </recommendedName>
</protein>
<dbReference type="Pfam" id="PF04230">
    <property type="entry name" value="PS_pyruv_trans"/>
    <property type="match status" value="1"/>
</dbReference>
<dbReference type="PANTHER" id="PTHR36836">
    <property type="entry name" value="COLANIC ACID BIOSYNTHESIS PROTEIN WCAK"/>
    <property type="match status" value="1"/>
</dbReference>
<feature type="domain" description="Polysaccharide pyruvyl transferase" evidence="1">
    <location>
        <begin position="27"/>
        <end position="121"/>
    </location>
</feature>
<name>A0A645EAZ8_9ZZZZ</name>
<accession>A0A645EAZ8</accession>
<organism evidence="2">
    <name type="scientific">bioreactor metagenome</name>
    <dbReference type="NCBI Taxonomy" id="1076179"/>
    <lineage>
        <taxon>unclassified sequences</taxon>
        <taxon>metagenomes</taxon>
        <taxon>ecological metagenomes</taxon>
    </lineage>
</organism>
<proteinExistence type="predicted"/>
<evidence type="ECO:0000313" key="2">
    <source>
        <dbReference type="EMBL" id="MPM98836.1"/>
    </source>
</evidence>
<gene>
    <name evidence="2" type="ORF">SDC9_146026</name>
</gene>
<dbReference type="EMBL" id="VSSQ01044967">
    <property type="protein sequence ID" value="MPM98836.1"/>
    <property type="molecule type" value="Genomic_DNA"/>
</dbReference>
<sequence>MEPCITPGLPDNREYLCISIRDWKYAGPDFYRILSCALEDIARKYNLFFLFIPFHPAFDLPLCRSISESIGTDSAVLENEYSSTELISLMSRSKGVVGMRLHSLIYGLCAGVPLCGLVYDPKVSSFLKSANQTNFVDIGTCSRNDIFLMLDDMLSHYEEHSLSVRQELIRLRELAGNNSLYAIEFLKEIRHENTGN</sequence>
<dbReference type="InterPro" id="IPR007345">
    <property type="entry name" value="Polysacch_pyruvyl_Trfase"/>
</dbReference>
<dbReference type="PANTHER" id="PTHR36836:SF1">
    <property type="entry name" value="COLANIC ACID BIOSYNTHESIS PROTEIN WCAK"/>
    <property type="match status" value="1"/>
</dbReference>
<evidence type="ECO:0000259" key="1">
    <source>
        <dbReference type="Pfam" id="PF04230"/>
    </source>
</evidence>